<evidence type="ECO:0000256" key="5">
    <source>
        <dbReference type="ARBA" id="ARBA00023163"/>
    </source>
</evidence>
<evidence type="ECO:0000313" key="7">
    <source>
        <dbReference type="EMBL" id="TWU37852.1"/>
    </source>
</evidence>
<evidence type="ECO:0000256" key="4">
    <source>
        <dbReference type="ARBA" id="ARBA00023125"/>
    </source>
</evidence>
<accession>A0A5C6DMI1</accession>
<organism evidence="7 8">
    <name type="scientific">Novipirellula aureliae</name>
    <dbReference type="NCBI Taxonomy" id="2527966"/>
    <lineage>
        <taxon>Bacteria</taxon>
        <taxon>Pseudomonadati</taxon>
        <taxon>Planctomycetota</taxon>
        <taxon>Planctomycetia</taxon>
        <taxon>Pirellulales</taxon>
        <taxon>Pirellulaceae</taxon>
        <taxon>Novipirellula</taxon>
    </lineage>
</organism>
<dbReference type="Gene3D" id="1.10.1740.10">
    <property type="match status" value="1"/>
</dbReference>
<dbReference type="SUPFAM" id="SSF88946">
    <property type="entry name" value="Sigma2 domain of RNA polymerase sigma factors"/>
    <property type="match status" value="1"/>
</dbReference>
<evidence type="ECO:0000256" key="1">
    <source>
        <dbReference type="ARBA" id="ARBA00010641"/>
    </source>
</evidence>
<dbReference type="InterPro" id="IPR013324">
    <property type="entry name" value="RNA_pol_sigma_r3/r4-like"/>
</dbReference>
<evidence type="ECO:0000256" key="2">
    <source>
        <dbReference type="ARBA" id="ARBA00023015"/>
    </source>
</evidence>
<dbReference type="NCBIfam" id="TIGR02937">
    <property type="entry name" value="sigma70-ECF"/>
    <property type="match status" value="1"/>
</dbReference>
<dbReference type="Pfam" id="PF04542">
    <property type="entry name" value="Sigma70_r2"/>
    <property type="match status" value="1"/>
</dbReference>
<sequence length="201" mass="23069">MNDPHATRFSLLVRLRDMQEDTEAWFEFVEIYTPVVYGFLRKRGLQDADAADVTQDVFGKVSRSIRGFQCDRQLGSFRGWLLAVTRNSLADLHETRSRQPVGSADTAVHRLLEEESADDGSQQTWESEYRQSVFGWAVRHIRNDFEERTWQAFWKTGVEGLSAKDVAEALDMSVGAVYTAKCRVLDQLKQTIQRVEKESES</sequence>
<dbReference type="InterPro" id="IPR036388">
    <property type="entry name" value="WH-like_DNA-bd_sf"/>
</dbReference>
<evidence type="ECO:0000259" key="6">
    <source>
        <dbReference type="Pfam" id="PF04542"/>
    </source>
</evidence>
<protein>
    <submittedName>
        <fullName evidence="7">ECF RNA polymerase sigma factor SigE</fullName>
    </submittedName>
</protein>
<dbReference type="GO" id="GO:0003677">
    <property type="term" value="F:DNA binding"/>
    <property type="evidence" value="ECO:0007669"/>
    <property type="project" value="UniProtKB-KW"/>
</dbReference>
<dbReference type="EMBL" id="SJPY01000007">
    <property type="protein sequence ID" value="TWU37852.1"/>
    <property type="molecule type" value="Genomic_DNA"/>
</dbReference>
<dbReference type="GO" id="GO:0006352">
    <property type="term" value="P:DNA-templated transcription initiation"/>
    <property type="evidence" value="ECO:0007669"/>
    <property type="project" value="InterPro"/>
</dbReference>
<dbReference type="PANTHER" id="PTHR43133:SF8">
    <property type="entry name" value="RNA POLYMERASE SIGMA FACTOR HI_1459-RELATED"/>
    <property type="match status" value="1"/>
</dbReference>
<reference evidence="7 8" key="1">
    <citation type="submission" date="2019-02" db="EMBL/GenBank/DDBJ databases">
        <title>Deep-cultivation of Planctomycetes and their phenomic and genomic characterization uncovers novel biology.</title>
        <authorList>
            <person name="Wiegand S."/>
            <person name="Jogler M."/>
            <person name="Boedeker C."/>
            <person name="Pinto D."/>
            <person name="Vollmers J."/>
            <person name="Rivas-Marin E."/>
            <person name="Kohn T."/>
            <person name="Peeters S.H."/>
            <person name="Heuer A."/>
            <person name="Rast P."/>
            <person name="Oberbeckmann S."/>
            <person name="Bunk B."/>
            <person name="Jeske O."/>
            <person name="Meyerdierks A."/>
            <person name="Storesund J.E."/>
            <person name="Kallscheuer N."/>
            <person name="Luecker S."/>
            <person name="Lage O.M."/>
            <person name="Pohl T."/>
            <person name="Merkel B.J."/>
            <person name="Hornburger P."/>
            <person name="Mueller R.-W."/>
            <person name="Bruemmer F."/>
            <person name="Labrenz M."/>
            <person name="Spormann A.M."/>
            <person name="Op Den Camp H."/>
            <person name="Overmann J."/>
            <person name="Amann R."/>
            <person name="Jetten M.S.M."/>
            <person name="Mascher T."/>
            <person name="Medema M.H."/>
            <person name="Devos D.P."/>
            <person name="Kaster A.-K."/>
            <person name="Ovreas L."/>
            <person name="Rohde M."/>
            <person name="Galperin M.Y."/>
            <person name="Jogler C."/>
        </authorList>
    </citation>
    <scope>NUCLEOTIDE SEQUENCE [LARGE SCALE GENOMIC DNA]</scope>
    <source>
        <strain evidence="7 8">Q31b</strain>
    </source>
</reference>
<dbReference type="OrthoDB" id="255903at2"/>
<gene>
    <name evidence="7" type="primary">sigE_4</name>
    <name evidence="7" type="ORF">Q31b_46410</name>
</gene>
<dbReference type="PANTHER" id="PTHR43133">
    <property type="entry name" value="RNA POLYMERASE ECF-TYPE SIGMA FACTO"/>
    <property type="match status" value="1"/>
</dbReference>
<feature type="domain" description="RNA polymerase sigma-70 region 2" evidence="6">
    <location>
        <begin position="29"/>
        <end position="98"/>
    </location>
</feature>
<proteinExistence type="inferred from homology"/>
<dbReference type="SUPFAM" id="SSF88659">
    <property type="entry name" value="Sigma3 and sigma4 domains of RNA polymerase sigma factors"/>
    <property type="match status" value="1"/>
</dbReference>
<keyword evidence="8" id="KW-1185">Reference proteome</keyword>
<keyword evidence="5" id="KW-0804">Transcription</keyword>
<dbReference type="InterPro" id="IPR007627">
    <property type="entry name" value="RNA_pol_sigma70_r2"/>
</dbReference>
<evidence type="ECO:0000256" key="3">
    <source>
        <dbReference type="ARBA" id="ARBA00023082"/>
    </source>
</evidence>
<comment type="similarity">
    <text evidence="1">Belongs to the sigma-70 factor family. ECF subfamily.</text>
</comment>
<comment type="caution">
    <text evidence="7">The sequence shown here is derived from an EMBL/GenBank/DDBJ whole genome shotgun (WGS) entry which is preliminary data.</text>
</comment>
<dbReference type="InterPro" id="IPR014284">
    <property type="entry name" value="RNA_pol_sigma-70_dom"/>
</dbReference>
<dbReference type="Proteomes" id="UP000315471">
    <property type="component" value="Unassembled WGS sequence"/>
</dbReference>
<name>A0A5C6DMI1_9BACT</name>
<keyword evidence="3" id="KW-0731">Sigma factor</keyword>
<dbReference type="GO" id="GO:0016987">
    <property type="term" value="F:sigma factor activity"/>
    <property type="evidence" value="ECO:0007669"/>
    <property type="project" value="UniProtKB-KW"/>
</dbReference>
<keyword evidence="2" id="KW-0805">Transcription regulation</keyword>
<dbReference type="Gene3D" id="1.10.10.10">
    <property type="entry name" value="Winged helix-like DNA-binding domain superfamily/Winged helix DNA-binding domain"/>
    <property type="match status" value="1"/>
</dbReference>
<dbReference type="InterPro" id="IPR013325">
    <property type="entry name" value="RNA_pol_sigma_r2"/>
</dbReference>
<dbReference type="RefSeq" id="WP_146601778.1">
    <property type="nucleotide sequence ID" value="NZ_SJPY01000007.1"/>
</dbReference>
<dbReference type="InterPro" id="IPR039425">
    <property type="entry name" value="RNA_pol_sigma-70-like"/>
</dbReference>
<evidence type="ECO:0000313" key="8">
    <source>
        <dbReference type="Proteomes" id="UP000315471"/>
    </source>
</evidence>
<keyword evidence="4" id="KW-0238">DNA-binding</keyword>
<dbReference type="AlphaFoldDB" id="A0A5C6DMI1"/>